<evidence type="ECO:0000313" key="2">
    <source>
        <dbReference type="Proteomes" id="UP000199643"/>
    </source>
</evidence>
<evidence type="ECO:0000313" key="1">
    <source>
        <dbReference type="EMBL" id="SDH59182.1"/>
    </source>
</evidence>
<dbReference type="SUPFAM" id="SSF51197">
    <property type="entry name" value="Clavaminate synthase-like"/>
    <property type="match status" value="1"/>
</dbReference>
<keyword evidence="1" id="KW-0223">Dioxygenase</keyword>
<dbReference type="PANTHER" id="PTHR31630">
    <property type="entry name" value="PHYTANOYL-COA DIOXYGENASE-RELATED-RELATED"/>
    <property type="match status" value="1"/>
</dbReference>
<dbReference type="Proteomes" id="UP000199643">
    <property type="component" value="Unassembled WGS sequence"/>
</dbReference>
<dbReference type="Pfam" id="PF05721">
    <property type="entry name" value="PhyH"/>
    <property type="match status" value="1"/>
</dbReference>
<dbReference type="STRING" id="405671.SAMN05421827_13035"/>
<reference evidence="2" key="1">
    <citation type="submission" date="2016-10" db="EMBL/GenBank/DDBJ databases">
        <authorList>
            <person name="Varghese N."/>
            <person name="Submissions S."/>
        </authorList>
    </citation>
    <scope>NUCLEOTIDE SEQUENCE [LARGE SCALE GENOMIC DNA]</scope>
    <source>
        <strain evidence="2">DSM 17933</strain>
    </source>
</reference>
<organism evidence="1 2">
    <name type="scientific">Pedobacter terrae</name>
    <dbReference type="NCBI Taxonomy" id="405671"/>
    <lineage>
        <taxon>Bacteria</taxon>
        <taxon>Pseudomonadati</taxon>
        <taxon>Bacteroidota</taxon>
        <taxon>Sphingobacteriia</taxon>
        <taxon>Sphingobacteriales</taxon>
        <taxon>Sphingobacteriaceae</taxon>
        <taxon>Pedobacter</taxon>
    </lineage>
</organism>
<keyword evidence="1" id="KW-0560">Oxidoreductase</keyword>
<keyword evidence="2" id="KW-1185">Reference proteome</keyword>
<sequence>MYSSFVSLYRVYHSRQKSEVNINQDFFRMEEVFLSVFGIGIFETYDFLYGHCESDDEFKQWIMHRMGKKAYLEAVEKFNSWCDRAIDKPDQDFLKVLDADQLKFWDKNGYIRISGLVSEDDCNHVVDVITEMLGINLEQPSSWYTQHSLLQGIMLQLYQNEHIAKVRNSELIRQVFAQLYQTNSIIAKTEKLGYNPPETDSFNFSGSPLHWDIDFSNGIKYYIQGLVYLNDVPEDRGALNLIPGFQHEIDSFLQLYPNPDQAIDVLRQQNRQIAVAGNKGDLILWLEALPHAATANRSDYPRFVQYISFTKL</sequence>
<dbReference type="AlphaFoldDB" id="A0A1G8DNJ1"/>
<dbReference type="InterPro" id="IPR008775">
    <property type="entry name" value="Phytyl_CoA_dOase-like"/>
</dbReference>
<dbReference type="OrthoDB" id="1157001at2"/>
<gene>
    <name evidence="1" type="ORF">SAMN05421827_13035</name>
</gene>
<dbReference type="GO" id="GO:0016706">
    <property type="term" value="F:2-oxoglutarate-dependent dioxygenase activity"/>
    <property type="evidence" value="ECO:0007669"/>
    <property type="project" value="UniProtKB-ARBA"/>
</dbReference>
<accession>A0A1G8DNJ1</accession>
<dbReference type="RefSeq" id="WP_090504446.1">
    <property type="nucleotide sequence ID" value="NZ_FNCH01000030.1"/>
</dbReference>
<dbReference type="Gene3D" id="2.60.120.620">
    <property type="entry name" value="q2cbj1_9rhob like domain"/>
    <property type="match status" value="1"/>
</dbReference>
<protein>
    <submittedName>
        <fullName evidence="1">Phytanoyl-CoA dioxygenase (PhyH)</fullName>
    </submittedName>
</protein>
<dbReference type="PANTHER" id="PTHR31630:SF6">
    <property type="entry name" value="PHYTANOYL-COA DIOXYGENASE-RELATED"/>
    <property type="match status" value="1"/>
</dbReference>
<proteinExistence type="predicted"/>
<name>A0A1G8DNJ1_9SPHI</name>
<dbReference type="EMBL" id="FNCH01000030">
    <property type="protein sequence ID" value="SDH59182.1"/>
    <property type="molecule type" value="Genomic_DNA"/>
</dbReference>